<dbReference type="AlphaFoldDB" id="D1AN84"/>
<accession>D1AN84</accession>
<dbReference type="Proteomes" id="UP000000845">
    <property type="component" value="Chromosome"/>
</dbReference>
<reference evidence="2" key="1">
    <citation type="submission" date="2009-09" db="EMBL/GenBank/DDBJ databases">
        <title>The complete chromosome of Sebaldella termitidis ATCC 33386.</title>
        <authorList>
            <consortium name="US DOE Joint Genome Institute (JGI-PGF)"/>
            <person name="Lucas S."/>
            <person name="Copeland A."/>
            <person name="Lapidus A."/>
            <person name="Glavina del Rio T."/>
            <person name="Dalin E."/>
            <person name="Tice H."/>
            <person name="Bruce D."/>
            <person name="Goodwin L."/>
            <person name="Pitluck S."/>
            <person name="Kyrpides N."/>
            <person name="Mavromatis K."/>
            <person name="Ivanova N."/>
            <person name="Mikhailova N."/>
            <person name="Sims D."/>
            <person name="Meincke L."/>
            <person name="Brettin T."/>
            <person name="Detter J.C."/>
            <person name="Han C."/>
            <person name="Larimer F."/>
            <person name="Land M."/>
            <person name="Hauser L."/>
            <person name="Markowitz V."/>
            <person name="Cheng J.F."/>
            <person name="Hugenholtz P."/>
            <person name="Woyke T."/>
            <person name="Wu D."/>
            <person name="Eisen J.A."/>
        </authorList>
    </citation>
    <scope>NUCLEOTIDE SEQUENCE [LARGE SCALE GENOMIC DNA]</scope>
    <source>
        <strain evidence="2">ATCC 33386 / NCTC 11300</strain>
    </source>
</reference>
<evidence type="ECO:0000313" key="1">
    <source>
        <dbReference type="EMBL" id="ACZ09688.1"/>
    </source>
</evidence>
<gene>
    <name evidence="1" type="ordered locus">Sterm_2844</name>
</gene>
<dbReference type="RefSeq" id="WP_012862282.1">
    <property type="nucleotide sequence ID" value="NC_013517.1"/>
</dbReference>
<reference evidence="1 2" key="2">
    <citation type="journal article" date="2010" name="Stand. Genomic Sci.">
        <title>Complete genome sequence of Sebaldella termitidis type strain (NCTC 11300).</title>
        <authorList>
            <person name="Harmon-Smith M."/>
            <person name="Celia L."/>
            <person name="Chertkov O."/>
            <person name="Lapidus A."/>
            <person name="Copeland A."/>
            <person name="Glavina Del Rio T."/>
            <person name="Nolan M."/>
            <person name="Lucas S."/>
            <person name="Tice H."/>
            <person name="Cheng J.F."/>
            <person name="Han C."/>
            <person name="Detter J.C."/>
            <person name="Bruce D."/>
            <person name="Goodwin L."/>
            <person name="Pitluck S."/>
            <person name="Pati A."/>
            <person name="Liolios K."/>
            <person name="Ivanova N."/>
            <person name="Mavromatis K."/>
            <person name="Mikhailova N."/>
            <person name="Chen A."/>
            <person name="Palaniappan K."/>
            <person name="Land M."/>
            <person name="Hauser L."/>
            <person name="Chang Y.J."/>
            <person name="Jeffries C.D."/>
            <person name="Brettin T."/>
            <person name="Goker M."/>
            <person name="Beck B."/>
            <person name="Bristow J."/>
            <person name="Eisen J.A."/>
            <person name="Markowitz V."/>
            <person name="Hugenholtz P."/>
            <person name="Kyrpides N.C."/>
            <person name="Klenk H.P."/>
            <person name="Chen F."/>
        </authorList>
    </citation>
    <scope>NUCLEOTIDE SEQUENCE [LARGE SCALE GENOMIC DNA]</scope>
    <source>
        <strain evidence="2">ATCC 33386 / NCTC 11300</strain>
    </source>
</reference>
<dbReference type="HOGENOM" id="CLU_3066095_0_0_0"/>
<evidence type="ECO:0000313" key="2">
    <source>
        <dbReference type="Proteomes" id="UP000000845"/>
    </source>
</evidence>
<organism evidence="1 2">
    <name type="scientific">Sebaldella termitidis (strain ATCC 33386 / NCTC 11300)</name>
    <dbReference type="NCBI Taxonomy" id="526218"/>
    <lineage>
        <taxon>Bacteria</taxon>
        <taxon>Fusobacteriati</taxon>
        <taxon>Fusobacteriota</taxon>
        <taxon>Fusobacteriia</taxon>
        <taxon>Fusobacteriales</taxon>
        <taxon>Leptotrichiaceae</taxon>
        <taxon>Sebaldella</taxon>
    </lineage>
</organism>
<name>D1AN84_SEBTE</name>
<proteinExistence type="predicted"/>
<protein>
    <submittedName>
        <fullName evidence="1">Uncharacterized protein</fullName>
    </submittedName>
</protein>
<dbReference type="KEGG" id="str:Sterm_2844"/>
<keyword evidence="2" id="KW-1185">Reference proteome</keyword>
<dbReference type="STRING" id="526218.Sterm_2844"/>
<dbReference type="EMBL" id="CP001739">
    <property type="protein sequence ID" value="ACZ09688.1"/>
    <property type="molecule type" value="Genomic_DNA"/>
</dbReference>
<sequence length="53" mass="6089">MSDNEILEIINEDIGIKSAVLKIINLKKEGWTGWVEVKMTKGKLIDTIKKEKF</sequence>